<proteinExistence type="predicted"/>
<comment type="caution">
    <text evidence="1">The sequence shown here is derived from an EMBL/GenBank/DDBJ whole genome shotgun (WGS) entry which is preliminary data.</text>
</comment>
<evidence type="ECO:0000313" key="1">
    <source>
        <dbReference type="EMBL" id="KAF2073279.1"/>
    </source>
</evidence>
<gene>
    <name evidence="1" type="ORF">CYY_005408</name>
</gene>
<dbReference type="Proteomes" id="UP000695562">
    <property type="component" value="Unassembled WGS sequence"/>
</dbReference>
<evidence type="ECO:0008006" key="3">
    <source>
        <dbReference type="Google" id="ProtNLM"/>
    </source>
</evidence>
<dbReference type="EMBL" id="AJWJ01000215">
    <property type="protein sequence ID" value="KAF2073279.1"/>
    <property type="molecule type" value="Genomic_DNA"/>
</dbReference>
<keyword evidence="2" id="KW-1185">Reference proteome</keyword>
<name>A0A8J4PV41_9MYCE</name>
<dbReference type="PANTHER" id="PTHR31550">
    <property type="entry name" value="ANKYRIN REPEAT PROTEIN-RELATED-RELATED"/>
    <property type="match status" value="1"/>
</dbReference>
<reference evidence="1" key="1">
    <citation type="submission" date="2020-01" db="EMBL/GenBank/DDBJ databases">
        <title>Development of genomics and gene disruption for Polysphondylium violaceum indicates a role for the polyketide synthase stlB in stalk morphogenesis.</title>
        <authorList>
            <person name="Narita B."/>
            <person name="Kawabe Y."/>
            <person name="Kin K."/>
            <person name="Saito T."/>
            <person name="Gibbs R."/>
            <person name="Kuspa A."/>
            <person name="Muzny D."/>
            <person name="Queller D."/>
            <person name="Richards S."/>
            <person name="Strassman J."/>
            <person name="Sucgang R."/>
            <person name="Worley K."/>
            <person name="Schaap P."/>
        </authorList>
    </citation>
    <scope>NUCLEOTIDE SEQUENCE</scope>
    <source>
        <strain evidence="1">QSvi11</strain>
    </source>
</reference>
<organism evidence="1 2">
    <name type="scientific">Polysphondylium violaceum</name>
    <dbReference type="NCBI Taxonomy" id="133409"/>
    <lineage>
        <taxon>Eukaryota</taxon>
        <taxon>Amoebozoa</taxon>
        <taxon>Evosea</taxon>
        <taxon>Eumycetozoa</taxon>
        <taxon>Dictyostelia</taxon>
        <taxon>Dictyosteliales</taxon>
        <taxon>Dictyosteliaceae</taxon>
        <taxon>Polysphondylium</taxon>
    </lineage>
</organism>
<accession>A0A8J4PV41</accession>
<protein>
    <recommendedName>
        <fullName evidence="3">Ankyrin repeat-containing protein</fullName>
    </recommendedName>
</protein>
<dbReference type="AlphaFoldDB" id="A0A8J4PV41"/>
<evidence type="ECO:0000313" key="2">
    <source>
        <dbReference type="Proteomes" id="UP000695562"/>
    </source>
</evidence>
<sequence>MNKQYYTTVLNNKYLSSKIFNIIHEIQKDRYSLKYDDIVDIGWMFRHGHIGLAREKIKNNNSNNTDRQQLYIDPKDLFTIVANTDTELFIHLFEQHKHSAVQYYEPFFYMSNHIKNVEVVKYLYEHGFARDVSKSFNLAEIDYKVLKYYLENGWLKPTLYMITSYAWELHNRSKSARTDLKEIIALMIKNLDKNEKVLPGSNHIISLLLSCPVPGLIETLTPYFAPMLNCISFNVRYSYQQALDTIKEREDFLVNANVDTKSHASQTIYHFKAKMAKLHLLPLILLIGKRGDEFFTAWNALSGRIRVINNRIYYHTQKNFAKKMKDHKVVSSRDVKDITTYISSIAMIEL</sequence>